<dbReference type="InterPro" id="IPR010084">
    <property type="entry name" value="FabZ"/>
</dbReference>
<dbReference type="NCBIfam" id="NF000582">
    <property type="entry name" value="PRK00006.1"/>
    <property type="match status" value="1"/>
</dbReference>
<evidence type="ECO:0000313" key="11">
    <source>
        <dbReference type="Proteomes" id="UP000003688"/>
    </source>
</evidence>
<keyword evidence="6 9" id="KW-0443">Lipid metabolism</keyword>
<comment type="catalytic activity">
    <reaction evidence="9">
        <text>a (3R)-hydroxyacyl-[ACP] = a (2E)-enoyl-[ACP] + H2O</text>
        <dbReference type="Rhea" id="RHEA:13097"/>
        <dbReference type="Rhea" id="RHEA-COMP:9925"/>
        <dbReference type="Rhea" id="RHEA-COMP:9945"/>
        <dbReference type="ChEBI" id="CHEBI:15377"/>
        <dbReference type="ChEBI" id="CHEBI:78784"/>
        <dbReference type="ChEBI" id="CHEBI:78827"/>
        <dbReference type="EC" id="4.2.1.59"/>
    </reaction>
</comment>
<evidence type="ECO:0000256" key="1">
    <source>
        <dbReference type="ARBA" id="ARBA00002923"/>
    </source>
</evidence>
<comment type="function">
    <text evidence="1">Catalyzes the hydrolysis of UDP-3-O-myristoyl-N-acetylglucosamine to form UDP-3-O-myristoylglucosamine and acetate, the committed step in lipid A biosynthesis.</text>
</comment>
<dbReference type="InterPro" id="IPR011334">
    <property type="entry name" value="UDP-acyl_GlcNac_deAcase_C"/>
</dbReference>
<dbReference type="HAMAP" id="MF_00406">
    <property type="entry name" value="FabZ"/>
    <property type="match status" value="1"/>
</dbReference>
<dbReference type="PANTHER" id="PTHR30272:SF1">
    <property type="entry name" value="3-HYDROXYACYL-[ACYL-CARRIER-PROTEIN] DEHYDRATASE"/>
    <property type="match status" value="1"/>
</dbReference>
<keyword evidence="7 9" id="KW-0456">Lyase</keyword>
<dbReference type="Pfam" id="PF07977">
    <property type="entry name" value="FabA"/>
    <property type="match status" value="1"/>
</dbReference>
<dbReference type="GO" id="GO:0016020">
    <property type="term" value="C:membrane"/>
    <property type="evidence" value="ECO:0007669"/>
    <property type="project" value="GOC"/>
</dbReference>
<keyword evidence="11" id="KW-1185">Reference proteome</keyword>
<dbReference type="Gene3D" id="3.30.1700.10">
    <property type="entry name" value="lpxc deacetylase, domain 2"/>
    <property type="match status" value="1"/>
</dbReference>
<accession>B9XRV2</accession>
<dbReference type="SUPFAM" id="SSF54637">
    <property type="entry name" value="Thioesterase/thiol ester dehydrase-isomerase"/>
    <property type="match status" value="1"/>
</dbReference>
<keyword evidence="5 9" id="KW-0441">Lipid A biosynthesis</keyword>
<dbReference type="InterPro" id="IPR020568">
    <property type="entry name" value="Ribosomal_Su5_D2-typ_SF"/>
</dbReference>
<evidence type="ECO:0000256" key="7">
    <source>
        <dbReference type="ARBA" id="ARBA00023239"/>
    </source>
</evidence>
<comment type="caution">
    <text evidence="10">The sequence shown here is derived from an EMBL/GenBank/DDBJ whole genome shotgun (WGS) entry which is preliminary data.</text>
</comment>
<dbReference type="Gene3D" id="3.10.129.10">
    <property type="entry name" value="Hotdog Thioesterase"/>
    <property type="match status" value="1"/>
</dbReference>
<dbReference type="InterPro" id="IPR029069">
    <property type="entry name" value="HotDog_dom_sf"/>
</dbReference>
<feature type="active site" evidence="9">
    <location>
        <position position="153"/>
    </location>
</feature>
<keyword evidence="3 9" id="KW-0963">Cytoplasm</keyword>
<dbReference type="CDD" id="cd01288">
    <property type="entry name" value="FabZ"/>
    <property type="match status" value="1"/>
</dbReference>
<dbReference type="GO" id="GO:0005737">
    <property type="term" value="C:cytoplasm"/>
    <property type="evidence" value="ECO:0007669"/>
    <property type="project" value="UniProtKB-SubCell"/>
</dbReference>
<evidence type="ECO:0000256" key="6">
    <source>
        <dbReference type="ARBA" id="ARBA00023098"/>
    </source>
</evidence>
<dbReference type="FunFam" id="3.10.129.10:FF:000001">
    <property type="entry name" value="3-hydroxyacyl-[acyl-carrier-protein] dehydratase FabZ"/>
    <property type="match status" value="1"/>
</dbReference>
<gene>
    <name evidence="9" type="primary">fabZ</name>
    <name evidence="10" type="ORF">Cflav_PD0256</name>
</gene>
<dbReference type="GO" id="GO:0019171">
    <property type="term" value="F:(3R)-hydroxyacyl-[acyl-carrier-protein] dehydratase activity"/>
    <property type="evidence" value="ECO:0007669"/>
    <property type="project" value="UniProtKB-EC"/>
</dbReference>
<sequence length="247" mass="27003">MIKGGSLENAVVVRDDAVLTTEPLRYPNEFVRHKILDIIGDLSLTGRPLCGHLIAVKPSHTANCELAKLIVAQMRKPMMIAQTFAPPPQKSPAESQAREVSVADGATLDIMQVMKVLPHRYPFLMVDKITKIEGNKITGVKNISINEPYFEGHFPNHPIMPGVLQLEAIAQVAGILTLKQAENFGRLAYFMAAESVKWRKPVRPGDTLVIDVELTKARGKIGKAKGVCSVDGEPVSEAEVTFMIVDA</sequence>
<dbReference type="AlphaFoldDB" id="B9XRV2"/>
<dbReference type="InterPro" id="IPR004463">
    <property type="entry name" value="UDP-acyl_GlcNac_deAcase"/>
</dbReference>
<comment type="function">
    <text evidence="8 9">Involved in unsaturated fatty acids biosynthesis. Catalyzes the dehydration of short chain beta-hydroxyacyl-ACPs and long chain saturated and unsaturated beta-hydroxyacyl-ACPs.</text>
</comment>
<reference evidence="10 11" key="1">
    <citation type="journal article" date="2011" name="J. Bacteriol.">
        <title>Genome sequence of 'Pedosphaera parvula' Ellin514, an aerobic Verrucomicrobial isolate from pasture soil.</title>
        <authorList>
            <person name="Kant R."/>
            <person name="van Passel M.W."/>
            <person name="Sangwan P."/>
            <person name="Palva A."/>
            <person name="Lucas S."/>
            <person name="Copeland A."/>
            <person name="Lapidus A."/>
            <person name="Glavina Del Rio T."/>
            <person name="Dalin E."/>
            <person name="Tice H."/>
            <person name="Bruce D."/>
            <person name="Goodwin L."/>
            <person name="Pitluck S."/>
            <person name="Chertkov O."/>
            <person name="Larimer F.W."/>
            <person name="Land M.L."/>
            <person name="Hauser L."/>
            <person name="Brettin T.S."/>
            <person name="Detter J.C."/>
            <person name="Han S."/>
            <person name="de Vos W.M."/>
            <person name="Janssen P.H."/>
            <person name="Smidt H."/>
        </authorList>
    </citation>
    <scope>NUCLEOTIDE SEQUENCE [LARGE SCALE GENOMIC DNA]</scope>
    <source>
        <strain evidence="10 11">Ellin514</strain>
    </source>
</reference>
<dbReference type="EMBL" id="ABOX02000069">
    <property type="protein sequence ID" value="EEF57411.1"/>
    <property type="molecule type" value="Genomic_DNA"/>
</dbReference>
<keyword evidence="4 9" id="KW-0444">Lipid biosynthesis</keyword>
<protein>
    <recommendedName>
        <fullName evidence="9">3-hydroxyacyl-[acyl-carrier-protein] dehydratase FabZ</fullName>
        <ecNumber evidence="9">4.2.1.59</ecNumber>
    </recommendedName>
    <alternativeName>
        <fullName evidence="9">(3R)-hydroxymyristoyl-[acyl-carrier-protein] dehydratase</fullName>
        <shortName evidence="9">(3R)-hydroxymyristoyl-ACP dehydrase</shortName>
    </alternativeName>
    <alternativeName>
        <fullName evidence="9">Beta-hydroxyacyl-ACP dehydratase</fullName>
    </alternativeName>
</protein>
<evidence type="ECO:0000313" key="10">
    <source>
        <dbReference type="EMBL" id="EEF57411.1"/>
    </source>
</evidence>
<dbReference type="InterPro" id="IPR013114">
    <property type="entry name" value="FabA_FabZ"/>
</dbReference>
<dbReference type="GO" id="GO:0103117">
    <property type="term" value="F:UDP-3-O-acyl-N-acetylglucosamine deacetylase activity"/>
    <property type="evidence" value="ECO:0007669"/>
    <property type="project" value="InterPro"/>
</dbReference>
<dbReference type="GO" id="GO:0006633">
    <property type="term" value="P:fatty acid biosynthetic process"/>
    <property type="evidence" value="ECO:0007669"/>
    <property type="project" value="UniProtKB-UniRule"/>
</dbReference>
<evidence type="ECO:0000256" key="4">
    <source>
        <dbReference type="ARBA" id="ARBA00022516"/>
    </source>
</evidence>
<dbReference type="EC" id="4.2.1.59" evidence="9"/>
<evidence type="ECO:0000256" key="5">
    <source>
        <dbReference type="ARBA" id="ARBA00022556"/>
    </source>
</evidence>
<dbReference type="NCBIfam" id="TIGR01750">
    <property type="entry name" value="fabZ"/>
    <property type="match status" value="1"/>
</dbReference>
<organism evidence="10 11">
    <name type="scientific">Pedosphaera parvula (strain Ellin514)</name>
    <dbReference type="NCBI Taxonomy" id="320771"/>
    <lineage>
        <taxon>Bacteria</taxon>
        <taxon>Pseudomonadati</taxon>
        <taxon>Verrucomicrobiota</taxon>
        <taxon>Pedosphaerae</taxon>
        <taxon>Pedosphaerales</taxon>
        <taxon>Pedosphaeraceae</taxon>
        <taxon>Pedosphaera</taxon>
    </lineage>
</organism>
<dbReference type="PANTHER" id="PTHR30272">
    <property type="entry name" value="3-HYDROXYACYL-[ACYL-CARRIER-PROTEIN] DEHYDRATASE"/>
    <property type="match status" value="1"/>
</dbReference>
<name>B9XRV2_PEDPL</name>
<evidence type="ECO:0000256" key="8">
    <source>
        <dbReference type="ARBA" id="ARBA00025049"/>
    </source>
</evidence>
<dbReference type="Proteomes" id="UP000003688">
    <property type="component" value="Unassembled WGS sequence"/>
</dbReference>
<dbReference type="STRING" id="320771.Cflav_PD0256"/>
<dbReference type="Pfam" id="PF03331">
    <property type="entry name" value="LpxC"/>
    <property type="match status" value="1"/>
</dbReference>
<proteinExistence type="inferred from homology"/>
<evidence type="ECO:0000256" key="9">
    <source>
        <dbReference type="HAMAP-Rule" id="MF_00406"/>
    </source>
</evidence>
<evidence type="ECO:0000256" key="3">
    <source>
        <dbReference type="ARBA" id="ARBA00022490"/>
    </source>
</evidence>
<dbReference type="GO" id="GO:0009245">
    <property type="term" value="P:lipid A biosynthetic process"/>
    <property type="evidence" value="ECO:0007669"/>
    <property type="project" value="UniProtKB-UniRule"/>
</dbReference>
<dbReference type="SUPFAM" id="SSF54211">
    <property type="entry name" value="Ribosomal protein S5 domain 2-like"/>
    <property type="match status" value="1"/>
</dbReference>
<comment type="subcellular location">
    <subcellularLocation>
        <location evidence="2 9">Cytoplasm</location>
    </subcellularLocation>
</comment>
<comment type="similarity">
    <text evidence="9">Belongs to the thioester dehydratase family. FabZ subfamily.</text>
</comment>
<evidence type="ECO:0000256" key="2">
    <source>
        <dbReference type="ARBA" id="ARBA00004496"/>
    </source>
</evidence>